<evidence type="ECO:0000313" key="2">
    <source>
        <dbReference type="EnsemblMetazoa" id="XP_030830384"/>
    </source>
</evidence>
<dbReference type="OrthoDB" id="1470350at2759"/>
<dbReference type="Proteomes" id="UP000007110">
    <property type="component" value="Unassembled WGS sequence"/>
</dbReference>
<protein>
    <recommendedName>
        <fullName evidence="4">Cytochrome P450</fullName>
    </recommendedName>
</protein>
<proteinExistence type="inferred from homology"/>
<dbReference type="InterPro" id="IPR050196">
    <property type="entry name" value="Cytochrome_P450_Monoox"/>
</dbReference>
<dbReference type="GeneID" id="578837"/>
<dbReference type="GO" id="GO:0005506">
    <property type="term" value="F:iron ion binding"/>
    <property type="evidence" value="ECO:0007669"/>
    <property type="project" value="InterPro"/>
</dbReference>
<accession>A0A7M7STJ1</accession>
<comment type="similarity">
    <text evidence="1">Belongs to the cytochrome P450 family.</text>
</comment>
<dbReference type="InterPro" id="IPR001128">
    <property type="entry name" value="Cyt_P450"/>
</dbReference>
<dbReference type="GO" id="GO:0004497">
    <property type="term" value="F:monooxygenase activity"/>
    <property type="evidence" value="ECO:0007669"/>
    <property type="project" value="InterPro"/>
</dbReference>
<dbReference type="InterPro" id="IPR036396">
    <property type="entry name" value="Cyt_P450_sf"/>
</dbReference>
<dbReference type="PANTHER" id="PTHR24291:SF201">
    <property type="entry name" value="CYTOCHROME P450, FAMILY 4, SUBFAMILY B, POLYPEPTIDE 7"/>
    <property type="match status" value="1"/>
</dbReference>
<reference evidence="2" key="2">
    <citation type="submission" date="2021-01" db="UniProtKB">
        <authorList>
            <consortium name="EnsemblMetazoa"/>
        </authorList>
    </citation>
    <scope>IDENTIFICATION</scope>
</reference>
<sequence>MQTDACLLGVLDAVFDCEPPGYDEGRLEELDYFSAAGWQDWLPHFRGMAWTTDIVLQKLSIKADSATPFDVSHLMFNLSGDIIYRVALSHELGCQEGGSPVLKSLNILTEIGTSRILNPIMANDFIFRMTSQYNMWKEALEVVNSLSEKLIRERKRMHEETSCETATKSRDLLDTLILSTYSDDKRLSHREIRDEVNTCIFGGVDTTGSALTWFFMDMAKHPEHQTKVQEEIDDALGDHPEDYIDRYTLMKS</sequence>
<evidence type="ECO:0000313" key="3">
    <source>
        <dbReference type="Proteomes" id="UP000007110"/>
    </source>
</evidence>
<dbReference type="EnsemblMetazoa" id="XM_030974524">
    <property type="protein sequence ID" value="XP_030830384"/>
    <property type="gene ID" value="LOC578837"/>
</dbReference>
<dbReference type="AlphaFoldDB" id="A0A7M7STJ1"/>
<dbReference type="OMA" id="IMANDFI"/>
<evidence type="ECO:0008006" key="4">
    <source>
        <dbReference type="Google" id="ProtNLM"/>
    </source>
</evidence>
<evidence type="ECO:0000256" key="1">
    <source>
        <dbReference type="ARBA" id="ARBA00010617"/>
    </source>
</evidence>
<dbReference type="InParanoid" id="A0A7M7STJ1"/>
<dbReference type="Gene3D" id="1.10.630.10">
    <property type="entry name" value="Cytochrome P450"/>
    <property type="match status" value="1"/>
</dbReference>
<keyword evidence="3" id="KW-1185">Reference proteome</keyword>
<dbReference type="RefSeq" id="XP_030830384.1">
    <property type="nucleotide sequence ID" value="XM_030974524.1"/>
</dbReference>
<dbReference type="KEGG" id="spu:578837"/>
<dbReference type="GO" id="GO:0016705">
    <property type="term" value="F:oxidoreductase activity, acting on paired donors, with incorporation or reduction of molecular oxygen"/>
    <property type="evidence" value="ECO:0007669"/>
    <property type="project" value="InterPro"/>
</dbReference>
<reference evidence="3" key="1">
    <citation type="submission" date="2015-02" db="EMBL/GenBank/DDBJ databases">
        <title>Genome sequencing for Strongylocentrotus purpuratus.</title>
        <authorList>
            <person name="Murali S."/>
            <person name="Liu Y."/>
            <person name="Vee V."/>
            <person name="English A."/>
            <person name="Wang M."/>
            <person name="Skinner E."/>
            <person name="Han Y."/>
            <person name="Muzny D.M."/>
            <person name="Worley K.C."/>
            <person name="Gibbs R.A."/>
        </authorList>
    </citation>
    <scope>NUCLEOTIDE SEQUENCE</scope>
</reference>
<dbReference type="InterPro" id="IPR002401">
    <property type="entry name" value="Cyt_P450_E_grp-I"/>
</dbReference>
<dbReference type="PANTHER" id="PTHR24291">
    <property type="entry name" value="CYTOCHROME P450 FAMILY 4"/>
    <property type="match status" value="1"/>
</dbReference>
<organism evidence="2 3">
    <name type="scientific">Strongylocentrotus purpuratus</name>
    <name type="common">Purple sea urchin</name>
    <dbReference type="NCBI Taxonomy" id="7668"/>
    <lineage>
        <taxon>Eukaryota</taxon>
        <taxon>Metazoa</taxon>
        <taxon>Echinodermata</taxon>
        <taxon>Eleutherozoa</taxon>
        <taxon>Echinozoa</taxon>
        <taxon>Echinoidea</taxon>
        <taxon>Euechinoidea</taxon>
        <taxon>Echinacea</taxon>
        <taxon>Camarodonta</taxon>
        <taxon>Echinidea</taxon>
        <taxon>Strongylocentrotidae</taxon>
        <taxon>Strongylocentrotus</taxon>
    </lineage>
</organism>
<name>A0A7M7STJ1_STRPU</name>
<dbReference type="SUPFAM" id="SSF48264">
    <property type="entry name" value="Cytochrome P450"/>
    <property type="match status" value="1"/>
</dbReference>
<dbReference type="GO" id="GO:0020037">
    <property type="term" value="F:heme binding"/>
    <property type="evidence" value="ECO:0007669"/>
    <property type="project" value="InterPro"/>
</dbReference>
<dbReference type="Pfam" id="PF00067">
    <property type="entry name" value="p450"/>
    <property type="match status" value="1"/>
</dbReference>
<dbReference type="PRINTS" id="PR00463">
    <property type="entry name" value="EP450I"/>
</dbReference>